<dbReference type="Gene3D" id="3.40.190.10">
    <property type="entry name" value="Periplasmic binding protein-like II"/>
    <property type="match status" value="2"/>
</dbReference>
<dbReference type="PROSITE" id="PS51257">
    <property type="entry name" value="PROKAR_LIPOPROTEIN"/>
    <property type="match status" value="1"/>
</dbReference>
<evidence type="ECO:0000256" key="1">
    <source>
        <dbReference type="SAM" id="SignalP"/>
    </source>
</evidence>
<protein>
    <submittedName>
        <fullName evidence="2">TAXI family TRAP transporter solute-binding subunit</fullName>
    </submittedName>
</protein>
<dbReference type="PANTHER" id="PTHR42941:SF1">
    <property type="entry name" value="SLL1037 PROTEIN"/>
    <property type="match status" value="1"/>
</dbReference>
<dbReference type="Proteomes" id="UP001595823">
    <property type="component" value="Unassembled WGS sequence"/>
</dbReference>
<organism evidence="2 3">
    <name type="scientific">Salininema proteolyticum</name>
    <dbReference type="NCBI Taxonomy" id="1607685"/>
    <lineage>
        <taxon>Bacteria</taxon>
        <taxon>Bacillati</taxon>
        <taxon>Actinomycetota</taxon>
        <taxon>Actinomycetes</taxon>
        <taxon>Glycomycetales</taxon>
        <taxon>Glycomycetaceae</taxon>
        <taxon>Salininema</taxon>
    </lineage>
</organism>
<proteinExistence type="predicted"/>
<dbReference type="Pfam" id="PF16868">
    <property type="entry name" value="NMT1_3"/>
    <property type="match status" value="1"/>
</dbReference>
<evidence type="ECO:0000313" key="3">
    <source>
        <dbReference type="Proteomes" id="UP001595823"/>
    </source>
</evidence>
<dbReference type="CDD" id="cd13520">
    <property type="entry name" value="PBP2_TAXI_TRAP"/>
    <property type="match status" value="1"/>
</dbReference>
<dbReference type="SUPFAM" id="SSF53850">
    <property type="entry name" value="Periplasmic binding protein-like II"/>
    <property type="match status" value="1"/>
</dbReference>
<sequence>MLRKAGKITASLALTALVAGTAACGGGNDGDRLEMGSGSTGGDYFSFGAATAEMWSKNTDTRVTSKETGASVDNLTQISEGDLDLGMSINGTATQAAAQEGDFANVEPNFQFVGNFYPEVLHVVAGADAGIETIDDLEGKRVAIGPDGSGTQALAKKILDSAGIEPAQTFADKFGAAGDKIADGQVDAAFGVLSVPSSAISKVTNSTDLTFVEFGDELIQQLLDEDSTLDQMTIEAGTYEGVDEDAVTVTNFASLYASPEVSEDVVYDLVKALYEDTADIDAALSEQVDVENAIKGLKGVEIHPGAKKYFEEQGIL</sequence>
<feature type="signal peptide" evidence="1">
    <location>
        <begin position="1"/>
        <end position="22"/>
    </location>
</feature>
<evidence type="ECO:0000313" key="2">
    <source>
        <dbReference type="EMBL" id="MFC4336425.1"/>
    </source>
</evidence>
<dbReference type="NCBIfam" id="TIGR02122">
    <property type="entry name" value="TRAP_TAXI"/>
    <property type="match status" value="1"/>
</dbReference>
<dbReference type="PANTHER" id="PTHR42941">
    <property type="entry name" value="SLL1037 PROTEIN"/>
    <property type="match status" value="1"/>
</dbReference>
<dbReference type="RefSeq" id="WP_380622343.1">
    <property type="nucleotide sequence ID" value="NZ_JBHSDK010000019.1"/>
</dbReference>
<keyword evidence="1" id="KW-0732">Signal</keyword>
<name>A0ABV8U1Y4_9ACTN</name>
<dbReference type="EMBL" id="JBHSDK010000019">
    <property type="protein sequence ID" value="MFC4336425.1"/>
    <property type="molecule type" value="Genomic_DNA"/>
</dbReference>
<reference evidence="3" key="1">
    <citation type="journal article" date="2019" name="Int. J. Syst. Evol. Microbiol.">
        <title>The Global Catalogue of Microorganisms (GCM) 10K type strain sequencing project: providing services to taxonomists for standard genome sequencing and annotation.</title>
        <authorList>
            <consortium name="The Broad Institute Genomics Platform"/>
            <consortium name="The Broad Institute Genome Sequencing Center for Infectious Disease"/>
            <person name="Wu L."/>
            <person name="Ma J."/>
        </authorList>
    </citation>
    <scope>NUCLEOTIDE SEQUENCE [LARGE SCALE GENOMIC DNA]</scope>
    <source>
        <strain evidence="3">IBRC-M 10908</strain>
    </source>
</reference>
<dbReference type="InterPro" id="IPR011852">
    <property type="entry name" value="TRAP_TAXI"/>
</dbReference>
<comment type="caution">
    <text evidence="2">The sequence shown here is derived from an EMBL/GenBank/DDBJ whole genome shotgun (WGS) entry which is preliminary data.</text>
</comment>
<accession>A0ABV8U1Y4</accession>
<feature type="chain" id="PRO_5045495658" evidence="1">
    <location>
        <begin position="23"/>
        <end position="316"/>
    </location>
</feature>
<keyword evidence="3" id="KW-1185">Reference proteome</keyword>
<gene>
    <name evidence="2" type="ORF">ACFPET_14575</name>
</gene>